<dbReference type="SUPFAM" id="SSF57501">
    <property type="entry name" value="Cystine-knot cytokines"/>
    <property type="match status" value="1"/>
</dbReference>
<dbReference type="Proteomes" id="UP001381693">
    <property type="component" value="Unassembled WGS sequence"/>
</dbReference>
<comment type="caution">
    <text evidence="5">The sequence shown here is derived from an EMBL/GenBank/DDBJ whole genome shotgun (WGS) entry which is preliminary data.</text>
</comment>
<keyword evidence="3" id="KW-0964">Secreted</keyword>
<keyword evidence="4" id="KW-0732">Signal</keyword>
<protein>
    <submittedName>
        <fullName evidence="5">Uncharacterized protein</fullName>
    </submittedName>
</protein>
<evidence type="ECO:0000313" key="6">
    <source>
        <dbReference type="Proteomes" id="UP001381693"/>
    </source>
</evidence>
<dbReference type="EMBL" id="JAXCGZ010001901">
    <property type="protein sequence ID" value="KAK7085108.1"/>
    <property type="molecule type" value="Genomic_DNA"/>
</dbReference>
<organism evidence="5 6">
    <name type="scientific">Halocaridina rubra</name>
    <name type="common">Hawaiian red shrimp</name>
    <dbReference type="NCBI Taxonomy" id="373956"/>
    <lineage>
        <taxon>Eukaryota</taxon>
        <taxon>Metazoa</taxon>
        <taxon>Ecdysozoa</taxon>
        <taxon>Arthropoda</taxon>
        <taxon>Crustacea</taxon>
        <taxon>Multicrustacea</taxon>
        <taxon>Malacostraca</taxon>
        <taxon>Eumalacostraca</taxon>
        <taxon>Eucarida</taxon>
        <taxon>Decapoda</taxon>
        <taxon>Pleocyemata</taxon>
        <taxon>Caridea</taxon>
        <taxon>Atyoidea</taxon>
        <taxon>Atyidae</taxon>
        <taxon>Halocaridina</taxon>
    </lineage>
</organism>
<comment type="subcellular location">
    <subcellularLocation>
        <location evidence="1">Secreted</location>
    </subcellularLocation>
</comment>
<dbReference type="Gene3D" id="2.10.90.10">
    <property type="entry name" value="Cystine-knot cytokines"/>
    <property type="match status" value="1"/>
</dbReference>
<dbReference type="GO" id="GO:0005576">
    <property type="term" value="C:extracellular region"/>
    <property type="evidence" value="ECO:0007669"/>
    <property type="project" value="UniProtKB-SubCell"/>
</dbReference>
<accession>A0AAN8XSW2</accession>
<keyword evidence="6" id="KW-1185">Reference proteome</keyword>
<evidence type="ECO:0000313" key="5">
    <source>
        <dbReference type="EMBL" id="KAK7085108.1"/>
    </source>
</evidence>
<sequence>MEKDERMKEVAAITLASEETCLSCLLLTSIQAVPLWSMFKKLVLYVLVCAVFSLWNSSPFAQATGLETFAKESHRQRQQVSSASSPWSPFSQWHWLDPVLSFRENRLEDDETSSSLREANPPLESTGNDDSTLSLVLFLDGSEEERARNEESKISVTPPALMNFSKRSKMCLNLGKARCRRGEVSMIPAAQVRQTWEDDYSSVPDVLIQFSQKQAEETACNDLSVQLFRVYLKEHYLEPMWIRDIGHLGMCPSKLQTRRFGEHVFPSSIVETKCLCNDKACSNLGGDFRCQDVRRPIRTWVRHEEKFMPVQEMITVGCVCVQRTSPEGRDAKPVVDS</sequence>
<comment type="similarity">
    <text evidence="2">Belongs to the IL-17 family.</text>
</comment>
<dbReference type="GO" id="GO:0005125">
    <property type="term" value="F:cytokine activity"/>
    <property type="evidence" value="ECO:0007669"/>
    <property type="project" value="InterPro"/>
</dbReference>
<evidence type="ECO:0000256" key="4">
    <source>
        <dbReference type="ARBA" id="ARBA00022729"/>
    </source>
</evidence>
<dbReference type="Pfam" id="PF06083">
    <property type="entry name" value="IL17"/>
    <property type="match status" value="1"/>
</dbReference>
<evidence type="ECO:0000256" key="2">
    <source>
        <dbReference type="ARBA" id="ARBA00007236"/>
    </source>
</evidence>
<dbReference type="InterPro" id="IPR010345">
    <property type="entry name" value="IL-17_fam"/>
</dbReference>
<dbReference type="InterPro" id="IPR029034">
    <property type="entry name" value="Cystine-knot_cytokine"/>
</dbReference>
<reference evidence="5 6" key="1">
    <citation type="submission" date="2023-11" db="EMBL/GenBank/DDBJ databases">
        <title>Halocaridina rubra genome assembly.</title>
        <authorList>
            <person name="Smith C."/>
        </authorList>
    </citation>
    <scope>NUCLEOTIDE SEQUENCE [LARGE SCALE GENOMIC DNA]</scope>
    <source>
        <strain evidence="5">EP-1</strain>
        <tissue evidence="5">Whole</tissue>
    </source>
</reference>
<evidence type="ECO:0000256" key="3">
    <source>
        <dbReference type="ARBA" id="ARBA00022525"/>
    </source>
</evidence>
<dbReference type="AlphaFoldDB" id="A0AAN8XSW2"/>
<evidence type="ECO:0000256" key="1">
    <source>
        <dbReference type="ARBA" id="ARBA00004613"/>
    </source>
</evidence>
<gene>
    <name evidence="5" type="ORF">SK128_010714</name>
</gene>
<proteinExistence type="inferred from homology"/>
<name>A0AAN8XSW2_HALRR</name>